<keyword evidence="3" id="KW-1185">Reference proteome</keyword>
<protein>
    <recommendedName>
        <fullName evidence="1">LexA repressor DNA-binding domain-containing protein</fullName>
    </recommendedName>
</protein>
<dbReference type="InterPro" id="IPR006199">
    <property type="entry name" value="LexA_DNA-bd_dom"/>
</dbReference>
<feature type="domain" description="LexA repressor DNA-binding" evidence="1">
    <location>
        <begin position="4"/>
        <end position="66"/>
    </location>
</feature>
<dbReference type="Gene3D" id="1.10.10.10">
    <property type="entry name" value="Winged helix-like DNA-binding domain superfamily/Winged helix DNA-binding domain"/>
    <property type="match status" value="1"/>
</dbReference>
<gene>
    <name evidence="2" type="ORF">GCM10022207_56590</name>
</gene>
<comment type="caution">
    <text evidence="2">The sequence shown here is derived from an EMBL/GenBank/DDBJ whole genome shotgun (WGS) entry which is preliminary data.</text>
</comment>
<dbReference type="InterPro" id="IPR036390">
    <property type="entry name" value="WH_DNA-bd_sf"/>
</dbReference>
<evidence type="ECO:0000313" key="3">
    <source>
        <dbReference type="Proteomes" id="UP001501563"/>
    </source>
</evidence>
<proteinExistence type="predicted"/>
<reference evidence="3" key="1">
    <citation type="journal article" date="2019" name="Int. J. Syst. Evol. Microbiol.">
        <title>The Global Catalogue of Microorganisms (GCM) 10K type strain sequencing project: providing services to taxonomists for standard genome sequencing and annotation.</title>
        <authorList>
            <consortium name="The Broad Institute Genomics Platform"/>
            <consortium name="The Broad Institute Genome Sequencing Center for Infectious Disease"/>
            <person name="Wu L."/>
            <person name="Ma J."/>
        </authorList>
    </citation>
    <scope>NUCLEOTIDE SEQUENCE [LARGE SCALE GENOMIC DNA]</scope>
    <source>
        <strain evidence="3">JCM 16578</strain>
    </source>
</reference>
<name>A0ABP7KMR1_9ACTN</name>
<dbReference type="Proteomes" id="UP001501563">
    <property type="component" value="Unassembled WGS sequence"/>
</dbReference>
<organism evidence="2 3">
    <name type="scientific">Streptomyces lannensis</name>
    <dbReference type="NCBI Taxonomy" id="766498"/>
    <lineage>
        <taxon>Bacteria</taxon>
        <taxon>Bacillati</taxon>
        <taxon>Actinomycetota</taxon>
        <taxon>Actinomycetes</taxon>
        <taxon>Kitasatosporales</taxon>
        <taxon>Streptomycetaceae</taxon>
        <taxon>Streptomyces</taxon>
    </lineage>
</organism>
<accession>A0ABP7KMR1</accession>
<sequence length="73" mass="8284">MKDHLTERQERILKCIRDWIAEHGEAPSVQEIGRAVGLSSKSSVAYQLDRMEQLGVIDRSVRRGRGRGIALPR</sequence>
<dbReference type="Pfam" id="PF01726">
    <property type="entry name" value="LexA_DNA_bind"/>
    <property type="match status" value="1"/>
</dbReference>
<dbReference type="EMBL" id="BAAAZA010000018">
    <property type="protein sequence ID" value="GAA3882405.1"/>
    <property type="molecule type" value="Genomic_DNA"/>
</dbReference>
<evidence type="ECO:0000259" key="1">
    <source>
        <dbReference type="Pfam" id="PF01726"/>
    </source>
</evidence>
<evidence type="ECO:0000313" key="2">
    <source>
        <dbReference type="EMBL" id="GAA3882405.1"/>
    </source>
</evidence>
<dbReference type="RefSeq" id="WP_331265219.1">
    <property type="nucleotide sequence ID" value="NZ_BAAAZA010000018.1"/>
</dbReference>
<dbReference type="SUPFAM" id="SSF46785">
    <property type="entry name" value="Winged helix' DNA-binding domain"/>
    <property type="match status" value="1"/>
</dbReference>
<dbReference type="InterPro" id="IPR036388">
    <property type="entry name" value="WH-like_DNA-bd_sf"/>
</dbReference>